<protein>
    <submittedName>
        <fullName evidence="6">Response regulator transcription factor</fullName>
    </submittedName>
</protein>
<dbReference type="SMART" id="SM00421">
    <property type="entry name" value="HTH_LUXR"/>
    <property type="match status" value="1"/>
</dbReference>
<dbReference type="Pfam" id="PF00196">
    <property type="entry name" value="GerE"/>
    <property type="match status" value="1"/>
</dbReference>
<keyword evidence="7" id="KW-1185">Reference proteome</keyword>
<comment type="caution">
    <text evidence="6">The sequence shown here is derived from an EMBL/GenBank/DDBJ whole genome shotgun (WGS) entry which is preliminary data.</text>
</comment>
<feature type="domain" description="Response regulatory" evidence="5">
    <location>
        <begin position="2"/>
        <end position="119"/>
    </location>
</feature>
<dbReference type="AlphaFoldDB" id="A0AA41YZU8"/>
<feature type="domain" description="HTH luxR-type" evidence="4">
    <location>
        <begin position="145"/>
        <end position="210"/>
    </location>
</feature>
<dbReference type="InterPro" id="IPR016032">
    <property type="entry name" value="Sig_transdc_resp-reg_C-effctor"/>
</dbReference>
<name>A0AA41YZU8_9HYPH</name>
<dbReference type="InterPro" id="IPR058245">
    <property type="entry name" value="NreC/VraR/RcsB-like_REC"/>
</dbReference>
<dbReference type="GO" id="GO:0003677">
    <property type="term" value="F:DNA binding"/>
    <property type="evidence" value="ECO:0007669"/>
    <property type="project" value="UniProtKB-KW"/>
</dbReference>
<dbReference type="InterPro" id="IPR051015">
    <property type="entry name" value="EvgA-like"/>
</dbReference>
<dbReference type="SUPFAM" id="SSF46894">
    <property type="entry name" value="C-terminal effector domain of the bipartite response regulators"/>
    <property type="match status" value="1"/>
</dbReference>
<dbReference type="PANTHER" id="PTHR45566:SF1">
    <property type="entry name" value="HTH-TYPE TRANSCRIPTIONAL REGULATOR YHJB-RELATED"/>
    <property type="match status" value="1"/>
</dbReference>
<accession>A0AA41YZU8</accession>
<evidence type="ECO:0000256" key="2">
    <source>
        <dbReference type="ARBA" id="ARBA00023125"/>
    </source>
</evidence>
<dbReference type="CDD" id="cd06170">
    <property type="entry name" value="LuxR_C_like"/>
    <property type="match status" value="1"/>
</dbReference>
<dbReference type="Pfam" id="PF00072">
    <property type="entry name" value="Response_reg"/>
    <property type="match status" value="1"/>
</dbReference>
<gene>
    <name evidence="6" type="ORF">M8523_20215</name>
</gene>
<keyword evidence="1 3" id="KW-0597">Phosphoprotein</keyword>
<evidence type="ECO:0000259" key="4">
    <source>
        <dbReference type="PROSITE" id="PS50043"/>
    </source>
</evidence>
<dbReference type="Proteomes" id="UP001165667">
    <property type="component" value="Unassembled WGS sequence"/>
</dbReference>
<dbReference type="CDD" id="cd17535">
    <property type="entry name" value="REC_NarL-like"/>
    <property type="match status" value="1"/>
</dbReference>
<dbReference type="Gene3D" id="3.40.50.2300">
    <property type="match status" value="1"/>
</dbReference>
<evidence type="ECO:0000313" key="6">
    <source>
        <dbReference type="EMBL" id="MCW6510346.1"/>
    </source>
</evidence>
<reference evidence="6" key="1">
    <citation type="submission" date="2022-05" db="EMBL/GenBank/DDBJ databases">
        <authorList>
            <person name="Pankratov T."/>
        </authorList>
    </citation>
    <scope>NUCLEOTIDE SEQUENCE</scope>
    <source>
        <strain evidence="6">BP6-180914</strain>
    </source>
</reference>
<evidence type="ECO:0000313" key="7">
    <source>
        <dbReference type="Proteomes" id="UP001165667"/>
    </source>
</evidence>
<dbReference type="SUPFAM" id="SSF52172">
    <property type="entry name" value="CheY-like"/>
    <property type="match status" value="1"/>
</dbReference>
<dbReference type="InterPro" id="IPR000792">
    <property type="entry name" value="Tscrpt_reg_LuxR_C"/>
</dbReference>
<dbReference type="GO" id="GO:0000160">
    <property type="term" value="P:phosphorelay signal transduction system"/>
    <property type="evidence" value="ECO:0007669"/>
    <property type="project" value="InterPro"/>
</dbReference>
<dbReference type="InterPro" id="IPR001789">
    <property type="entry name" value="Sig_transdc_resp-reg_receiver"/>
</dbReference>
<evidence type="ECO:0000256" key="1">
    <source>
        <dbReference type="ARBA" id="ARBA00022553"/>
    </source>
</evidence>
<organism evidence="6 7">
    <name type="scientific">Lichenifustis flavocetrariae</name>
    <dbReference type="NCBI Taxonomy" id="2949735"/>
    <lineage>
        <taxon>Bacteria</taxon>
        <taxon>Pseudomonadati</taxon>
        <taxon>Pseudomonadota</taxon>
        <taxon>Alphaproteobacteria</taxon>
        <taxon>Hyphomicrobiales</taxon>
        <taxon>Lichenihabitantaceae</taxon>
        <taxon>Lichenifustis</taxon>
    </lineage>
</organism>
<sequence length="212" mass="22617">MKMLIVDDHPIIREGLVALFRQIGAETVILQAGTAAEGLRLLTQHADLDVVVLDLVMPGMDGWQAISAFGQARPEVPVVVLSSSENPQDARKALAQGALGYVPKSAGQQTLLSAIRLVLSGDIYLPPLLLTEVSAAPNTALRTVTDQGRSVLTDRQIDVLRKLSEGRSNKAIAFELDIAEKTVKAHVTAIFRALNVVNRTQAVAAGREAGVI</sequence>
<dbReference type="PROSITE" id="PS50043">
    <property type="entry name" value="HTH_LUXR_2"/>
    <property type="match status" value="1"/>
</dbReference>
<dbReference type="PRINTS" id="PR00038">
    <property type="entry name" value="HTHLUXR"/>
</dbReference>
<evidence type="ECO:0000256" key="3">
    <source>
        <dbReference type="PROSITE-ProRule" id="PRU00169"/>
    </source>
</evidence>
<dbReference type="SMART" id="SM00448">
    <property type="entry name" value="REC"/>
    <property type="match status" value="1"/>
</dbReference>
<dbReference type="PANTHER" id="PTHR45566">
    <property type="entry name" value="HTH-TYPE TRANSCRIPTIONAL REGULATOR YHJB-RELATED"/>
    <property type="match status" value="1"/>
</dbReference>
<dbReference type="EMBL" id="JAMOIM010000015">
    <property type="protein sequence ID" value="MCW6510346.1"/>
    <property type="molecule type" value="Genomic_DNA"/>
</dbReference>
<evidence type="ECO:0000259" key="5">
    <source>
        <dbReference type="PROSITE" id="PS50110"/>
    </source>
</evidence>
<dbReference type="InterPro" id="IPR011006">
    <property type="entry name" value="CheY-like_superfamily"/>
</dbReference>
<dbReference type="GO" id="GO:0006355">
    <property type="term" value="P:regulation of DNA-templated transcription"/>
    <property type="evidence" value="ECO:0007669"/>
    <property type="project" value="InterPro"/>
</dbReference>
<keyword evidence="2" id="KW-0238">DNA-binding</keyword>
<proteinExistence type="predicted"/>
<dbReference type="PROSITE" id="PS50110">
    <property type="entry name" value="RESPONSE_REGULATORY"/>
    <property type="match status" value="1"/>
</dbReference>
<feature type="modified residue" description="4-aspartylphosphate" evidence="3">
    <location>
        <position position="54"/>
    </location>
</feature>
<dbReference type="RefSeq" id="WP_282586724.1">
    <property type="nucleotide sequence ID" value="NZ_JAMOIM010000015.1"/>
</dbReference>